<feature type="compositionally biased region" description="Acidic residues" evidence="1">
    <location>
        <begin position="255"/>
        <end position="279"/>
    </location>
</feature>
<dbReference type="InterPro" id="IPR006311">
    <property type="entry name" value="TAT_signal"/>
</dbReference>
<comment type="caution">
    <text evidence="2">The sequence shown here is derived from an EMBL/GenBank/DDBJ whole genome shotgun (WGS) entry which is preliminary data.</text>
</comment>
<reference evidence="2 3" key="1">
    <citation type="journal article" date="2019" name="Int. J. Syst. Evol. Microbiol.">
        <title>The Global Catalogue of Microorganisms (GCM) 10K type strain sequencing project: providing services to taxonomists for standard genome sequencing and annotation.</title>
        <authorList>
            <consortium name="The Broad Institute Genomics Platform"/>
            <consortium name="The Broad Institute Genome Sequencing Center for Infectious Disease"/>
            <person name="Wu L."/>
            <person name="Ma J."/>
        </authorList>
    </citation>
    <scope>NUCLEOTIDE SEQUENCE [LARGE SCALE GENOMIC DNA]</scope>
    <source>
        <strain evidence="2 3">CGMCC 1.12237</strain>
    </source>
</reference>
<feature type="compositionally biased region" description="Low complexity" evidence="1">
    <location>
        <begin position="280"/>
        <end position="318"/>
    </location>
</feature>
<protein>
    <recommendedName>
        <fullName evidence="4">SipW-cognate class signal peptide</fullName>
    </recommendedName>
</protein>
<accession>A0ABD5RA26</accession>
<sequence length="328" mass="33808">MTFDGISRRELLAGLTGVGAAGALTGLGTGALLSDTEGLAAGLAGGALDLEVTWSYPSGASESDANLARVPTTEAGTESTVSITVDLPQGATDFNNAAFVWVRLLCPEESDVPADDVTVELAYDDGDLDGQSIVGPASLADLLSLETGDGARTGVPLRATADDACLDTRDDGDPIRLALRIALDEDYVGETAFHLPVEFVGHQCRHATATENPFARSPVGPCGSVGVFEEPASDPEEPKAPEESTTESDSASTETETDPTPESSETESTPEESTPDEATPESSTAETETPTAEQSTTEQQPTEQQSTETTATESTPESVDPNVGGGRA</sequence>
<name>A0ABD5RA26_9EURY</name>
<proteinExistence type="predicted"/>
<feature type="region of interest" description="Disordered" evidence="1">
    <location>
        <begin position="212"/>
        <end position="328"/>
    </location>
</feature>
<dbReference type="PROSITE" id="PS51318">
    <property type="entry name" value="TAT"/>
    <property type="match status" value="1"/>
</dbReference>
<dbReference type="RefSeq" id="WP_227227862.1">
    <property type="nucleotide sequence ID" value="NZ_JAJCVJ010000001.1"/>
</dbReference>
<evidence type="ECO:0000313" key="2">
    <source>
        <dbReference type="EMBL" id="MFC5366802.1"/>
    </source>
</evidence>
<keyword evidence="3" id="KW-1185">Reference proteome</keyword>
<gene>
    <name evidence="2" type="ORF">ACFPJ5_07605</name>
</gene>
<dbReference type="Proteomes" id="UP001596201">
    <property type="component" value="Unassembled WGS sequence"/>
</dbReference>
<evidence type="ECO:0008006" key="4">
    <source>
        <dbReference type="Google" id="ProtNLM"/>
    </source>
</evidence>
<evidence type="ECO:0000313" key="3">
    <source>
        <dbReference type="Proteomes" id="UP001596201"/>
    </source>
</evidence>
<organism evidence="2 3">
    <name type="scientific">Salinirubrum litoreum</name>
    <dbReference type="NCBI Taxonomy" id="1126234"/>
    <lineage>
        <taxon>Archaea</taxon>
        <taxon>Methanobacteriati</taxon>
        <taxon>Methanobacteriota</taxon>
        <taxon>Stenosarchaea group</taxon>
        <taxon>Halobacteria</taxon>
        <taxon>Halobacteriales</taxon>
        <taxon>Haloferacaceae</taxon>
        <taxon>Salinirubrum</taxon>
    </lineage>
</organism>
<dbReference type="AlphaFoldDB" id="A0ABD5RA26"/>
<dbReference type="EMBL" id="JBHSKX010000001">
    <property type="protein sequence ID" value="MFC5366802.1"/>
    <property type="molecule type" value="Genomic_DNA"/>
</dbReference>
<evidence type="ECO:0000256" key="1">
    <source>
        <dbReference type="SAM" id="MobiDB-lite"/>
    </source>
</evidence>